<proteinExistence type="predicted"/>
<evidence type="ECO:0000313" key="2">
    <source>
        <dbReference type="EMBL" id="NWH05261.1"/>
    </source>
</evidence>
<dbReference type="Proteomes" id="UP000553343">
    <property type="component" value="Unassembled WGS sequence"/>
</dbReference>
<gene>
    <name evidence="2" type="ORF">HXW94_09720</name>
</gene>
<name>A0A850T2D0_9BACT</name>
<reference evidence="2 3" key="1">
    <citation type="submission" date="2020-06" db="EMBL/GenBank/DDBJ databases">
        <title>High-quality draft genome of sulfate reducer Desulfobacter latus type strain AcrS2 isolated from marine sediment.</title>
        <authorList>
            <person name="Hoppe M."/>
            <person name="Larsen C.K."/>
            <person name="Marshall I.P.G."/>
            <person name="Schramm A."/>
            <person name="Marietou A.G."/>
        </authorList>
    </citation>
    <scope>NUCLEOTIDE SEQUENCE [LARGE SCALE GENOMIC DNA]</scope>
    <source>
        <strain evidence="2 3">AcRS2</strain>
    </source>
</reference>
<dbReference type="InterPro" id="IPR036515">
    <property type="entry name" value="Transposase_17_sf"/>
</dbReference>
<dbReference type="GO" id="GO:0006313">
    <property type="term" value="P:DNA transposition"/>
    <property type="evidence" value="ECO:0007669"/>
    <property type="project" value="InterPro"/>
</dbReference>
<dbReference type="RefSeq" id="WP_178366718.1">
    <property type="nucleotide sequence ID" value="NZ_JACADJ010000029.1"/>
</dbReference>
<dbReference type="AlphaFoldDB" id="A0A850T2D0"/>
<evidence type="ECO:0000313" key="3">
    <source>
        <dbReference type="Proteomes" id="UP000553343"/>
    </source>
</evidence>
<accession>A0A850T2D0</accession>
<organism evidence="2 3">
    <name type="scientific">Desulfobacter latus</name>
    <dbReference type="NCBI Taxonomy" id="2292"/>
    <lineage>
        <taxon>Bacteria</taxon>
        <taxon>Pseudomonadati</taxon>
        <taxon>Thermodesulfobacteriota</taxon>
        <taxon>Desulfobacteria</taxon>
        <taxon>Desulfobacterales</taxon>
        <taxon>Desulfobacteraceae</taxon>
        <taxon>Desulfobacter</taxon>
    </lineage>
</organism>
<evidence type="ECO:0000259" key="1">
    <source>
        <dbReference type="Pfam" id="PF01797"/>
    </source>
</evidence>
<feature type="non-terminal residue" evidence="2">
    <location>
        <position position="1"/>
    </location>
</feature>
<dbReference type="Pfam" id="PF01797">
    <property type="entry name" value="Y1_Tnp"/>
    <property type="match status" value="1"/>
</dbReference>
<sequence length="36" mass="4328">EKHFWKKKVFWSDGYFCCSIGNASIETIKRYIEQQG</sequence>
<comment type="caution">
    <text evidence="2">The sequence shown here is derived from an EMBL/GenBank/DDBJ whole genome shotgun (WGS) entry which is preliminary data.</text>
</comment>
<keyword evidence="3" id="KW-1185">Reference proteome</keyword>
<dbReference type="InterPro" id="IPR002686">
    <property type="entry name" value="Transposase_17"/>
</dbReference>
<protein>
    <submittedName>
        <fullName evidence="2">Transposase</fullName>
    </submittedName>
</protein>
<dbReference type="GO" id="GO:0004803">
    <property type="term" value="F:transposase activity"/>
    <property type="evidence" value="ECO:0007669"/>
    <property type="project" value="InterPro"/>
</dbReference>
<feature type="domain" description="Transposase IS200-like" evidence="1">
    <location>
        <begin position="2"/>
        <end position="35"/>
    </location>
</feature>
<dbReference type="Gene3D" id="3.30.70.1290">
    <property type="entry name" value="Transposase IS200-like"/>
    <property type="match status" value="1"/>
</dbReference>
<dbReference type="GO" id="GO:0003677">
    <property type="term" value="F:DNA binding"/>
    <property type="evidence" value="ECO:0007669"/>
    <property type="project" value="InterPro"/>
</dbReference>
<dbReference type="EMBL" id="JACADJ010000029">
    <property type="protein sequence ID" value="NWH05261.1"/>
    <property type="molecule type" value="Genomic_DNA"/>
</dbReference>
<dbReference type="SUPFAM" id="SSF143422">
    <property type="entry name" value="Transposase IS200-like"/>
    <property type="match status" value="1"/>
</dbReference>